<evidence type="ECO:0000256" key="4">
    <source>
        <dbReference type="ARBA" id="ARBA00022475"/>
    </source>
</evidence>
<evidence type="ECO:0000256" key="2">
    <source>
        <dbReference type="ARBA" id="ARBA00004651"/>
    </source>
</evidence>
<dbReference type="PANTHER" id="PTHR24062">
    <property type="entry name" value="VOMERONASAL TYPE-1 RECEPTOR"/>
    <property type="match status" value="1"/>
</dbReference>
<name>A0A667I9C4_LYNCA</name>
<keyword evidence="6 13" id="KW-0812">Transmembrane</keyword>
<dbReference type="Ensembl" id="ENSLCNT00005033290.1">
    <property type="protein sequence ID" value="ENSLCNP00005029820.1"/>
    <property type="gene ID" value="ENSLCNG00005019419.1"/>
</dbReference>
<dbReference type="GO" id="GO:0019236">
    <property type="term" value="P:response to pheromone"/>
    <property type="evidence" value="ECO:0007669"/>
    <property type="project" value="UniProtKB-KW"/>
</dbReference>
<dbReference type="GO" id="GO:0016503">
    <property type="term" value="F:pheromone receptor activity"/>
    <property type="evidence" value="ECO:0007669"/>
    <property type="project" value="InterPro"/>
</dbReference>
<feature type="transmembrane region" description="Helical" evidence="13">
    <location>
        <begin position="215"/>
        <end position="240"/>
    </location>
</feature>
<reference evidence="14" key="2">
    <citation type="submission" date="2025-09" db="UniProtKB">
        <authorList>
            <consortium name="Ensembl"/>
        </authorList>
    </citation>
    <scope>IDENTIFICATION</scope>
</reference>
<keyword evidence="15" id="KW-1185">Reference proteome</keyword>
<evidence type="ECO:0000256" key="5">
    <source>
        <dbReference type="ARBA" id="ARBA00022507"/>
    </source>
</evidence>
<evidence type="ECO:0000256" key="8">
    <source>
        <dbReference type="ARBA" id="ARBA00023040"/>
    </source>
</evidence>
<evidence type="ECO:0000256" key="10">
    <source>
        <dbReference type="ARBA" id="ARBA00023170"/>
    </source>
</evidence>
<evidence type="ECO:0000256" key="6">
    <source>
        <dbReference type="ARBA" id="ARBA00022692"/>
    </source>
</evidence>
<keyword evidence="4 13" id="KW-1003">Cell membrane</keyword>
<keyword evidence="11" id="KW-0325">Glycoprotein</keyword>
<dbReference type="Proteomes" id="UP000472241">
    <property type="component" value="Unplaced"/>
</dbReference>
<evidence type="ECO:0000313" key="15">
    <source>
        <dbReference type="Proteomes" id="UP000472241"/>
    </source>
</evidence>
<dbReference type="InterPro" id="IPR004072">
    <property type="entry name" value="Vmron_rcpt_1"/>
</dbReference>
<comment type="function">
    <text evidence="1">Putative pheromone receptor.</text>
</comment>
<evidence type="ECO:0000256" key="9">
    <source>
        <dbReference type="ARBA" id="ARBA00023136"/>
    </source>
</evidence>
<evidence type="ECO:0000256" key="13">
    <source>
        <dbReference type="RuleBase" id="RU364061"/>
    </source>
</evidence>
<feature type="transmembrane region" description="Helical" evidence="13">
    <location>
        <begin position="167"/>
        <end position="188"/>
    </location>
</feature>
<comment type="similarity">
    <text evidence="3 13">Belongs to the G-protein coupled receptor 1 family.</text>
</comment>
<dbReference type="PRINTS" id="PR01534">
    <property type="entry name" value="VOMERONASL1R"/>
</dbReference>
<evidence type="ECO:0000256" key="3">
    <source>
        <dbReference type="ARBA" id="ARBA00010663"/>
    </source>
</evidence>
<feature type="transmembrane region" description="Helical" evidence="13">
    <location>
        <begin position="117"/>
        <end position="136"/>
    </location>
</feature>
<dbReference type="GO" id="GO:0005886">
    <property type="term" value="C:plasma membrane"/>
    <property type="evidence" value="ECO:0007669"/>
    <property type="project" value="UniProtKB-SubCell"/>
</dbReference>
<organism evidence="14 15">
    <name type="scientific">Lynx canadensis</name>
    <name type="common">Canada lynx</name>
    <name type="synonym">Felis canadensis</name>
    <dbReference type="NCBI Taxonomy" id="61383"/>
    <lineage>
        <taxon>Eukaryota</taxon>
        <taxon>Metazoa</taxon>
        <taxon>Chordata</taxon>
        <taxon>Craniata</taxon>
        <taxon>Vertebrata</taxon>
        <taxon>Euteleostomi</taxon>
        <taxon>Mammalia</taxon>
        <taxon>Eutheria</taxon>
        <taxon>Laurasiatheria</taxon>
        <taxon>Carnivora</taxon>
        <taxon>Feliformia</taxon>
        <taxon>Felidae</taxon>
        <taxon>Felinae</taxon>
        <taxon>Lynx</taxon>
    </lineage>
</organism>
<dbReference type="AlphaFoldDB" id="A0A667I9C4"/>
<dbReference type="FunFam" id="1.20.1070.10:FF:000033">
    <property type="entry name" value="Vomeronasal type-1 receptor"/>
    <property type="match status" value="1"/>
</dbReference>
<comment type="caution">
    <text evidence="13">Lacks conserved residue(s) required for the propagation of feature annotation.</text>
</comment>
<keyword evidence="12 13" id="KW-0807">Transducer</keyword>
<keyword evidence="8 13" id="KW-0297">G-protein coupled receptor</keyword>
<reference evidence="14" key="1">
    <citation type="submission" date="2025-08" db="UniProtKB">
        <authorList>
            <consortium name="Ensembl"/>
        </authorList>
    </citation>
    <scope>IDENTIFICATION</scope>
</reference>
<dbReference type="Pfam" id="PF03402">
    <property type="entry name" value="V1R"/>
    <property type="match status" value="1"/>
</dbReference>
<keyword evidence="7 13" id="KW-1133">Transmembrane helix</keyword>
<dbReference type="Gene3D" id="1.20.1070.10">
    <property type="entry name" value="Rhodopsin 7-helix transmembrane proteins"/>
    <property type="match status" value="1"/>
</dbReference>
<evidence type="ECO:0000313" key="14">
    <source>
        <dbReference type="Ensembl" id="ENSLCNP00005029820.1"/>
    </source>
</evidence>
<evidence type="ECO:0000256" key="1">
    <source>
        <dbReference type="ARBA" id="ARBA00003878"/>
    </source>
</evidence>
<comment type="subcellular location">
    <subcellularLocation>
        <location evidence="2 13">Cell membrane</location>
        <topology evidence="2 13">Multi-pass membrane protein</topology>
    </subcellularLocation>
</comment>
<evidence type="ECO:0000256" key="11">
    <source>
        <dbReference type="ARBA" id="ARBA00023180"/>
    </source>
</evidence>
<sequence length="283" mass="31782">IFLTQTADGILGNSSLLGLYTFSLLTGHKLRPTDLIFNQLVLANSIILFSKGIPQTMAAFGSQNFLDAAACKLVFYYYRVSTGVSSSTICLLNDFQAIKLNPSMCRWMELKIRSPKFLGFCCFLCWTLHLWINSFIPLTVNGPSNNKNLSLKSDAQPTEPPRRPAVIYFYMGLSFMVWVSGSMVFVLLKHKQQVQHIHSNSLSPRSSHEARATHTILVLVSFLVTFYSIYAILTVWMTLVANPGQWMVNSTGFVSSCFAAFSPFVLMVSDTQVSQFCFVYRAR</sequence>
<evidence type="ECO:0000256" key="7">
    <source>
        <dbReference type="ARBA" id="ARBA00022989"/>
    </source>
</evidence>
<keyword evidence="5 13" id="KW-0589">Pheromone response</keyword>
<dbReference type="SUPFAM" id="SSF81321">
    <property type="entry name" value="Family A G protein-coupled receptor-like"/>
    <property type="match status" value="1"/>
</dbReference>
<evidence type="ECO:0000256" key="12">
    <source>
        <dbReference type="ARBA" id="ARBA00023224"/>
    </source>
</evidence>
<proteinExistence type="inferred from homology"/>
<keyword evidence="9 13" id="KW-0472">Membrane</keyword>
<keyword evidence="10 13" id="KW-0675">Receptor</keyword>
<feature type="transmembrane region" description="Helical" evidence="13">
    <location>
        <begin position="246"/>
        <end position="266"/>
    </location>
</feature>
<protein>
    <recommendedName>
        <fullName evidence="13">Vomeronasal type-1 receptor</fullName>
    </recommendedName>
</protein>
<accession>A0A667I9C4</accession>